<evidence type="ECO:0000256" key="3">
    <source>
        <dbReference type="ARBA" id="ARBA00018157"/>
    </source>
</evidence>
<sequence>MFFFQPFVEPDQFLHNLFLPRAYAVILPLVAGVIVLTFIGEFKIKGKTLP</sequence>
<comment type="subcellular location">
    <subcellularLocation>
        <location evidence="1 10">Endoplasmic reticulum membrane</location>
        <topology evidence="1 10">Multi-pass membrane protein</topology>
    </subcellularLocation>
</comment>
<comment type="function">
    <text evidence="10">Regulatory subunit of the dolichol-phosphate mannose (DPM) synthase complex; essential for the ER localization.</text>
</comment>
<dbReference type="PANTHER" id="PTHR15039:SF11">
    <property type="entry name" value="DOLICHOL PHOSPHATE-MANNOSE BIOSYNTHESIS REGULATORY PROTEIN"/>
    <property type="match status" value="1"/>
</dbReference>
<dbReference type="GO" id="GO:0006506">
    <property type="term" value="P:GPI anchor biosynthetic process"/>
    <property type="evidence" value="ECO:0007669"/>
    <property type="project" value="TreeGrafter"/>
</dbReference>
<dbReference type="OrthoDB" id="311279at2759"/>
<keyword evidence="12" id="KW-1185">Reference proteome</keyword>
<comment type="caution">
    <text evidence="10">Lacks conserved residue(s) required for the propagation of feature annotation.</text>
</comment>
<dbReference type="EMBL" id="JAIZAY010000007">
    <property type="protein sequence ID" value="KAJ8039249.1"/>
    <property type="molecule type" value="Genomic_DNA"/>
</dbReference>
<protein>
    <recommendedName>
        <fullName evidence="3 10">Dolichol phosphate-mannose biosynthesis regulatory protein</fullName>
    </recommendedName>
</protein>
<evidence type="ECO:0000256" key="6">
    <source>
        <dbReference type="ARBA" id="ARBA00022989"/>
    </source>
</evidence>
<feature type="transmembrane region" description="Helical" evidence="10">
    <location>
        <begin position="20"/>
        <end position="39"/>
    </location>
</feature>
<keyword evidence="4 10" id="KW-0812">Transmembrane</keyword>
<evidence type="ECO:0000256" key="10">
    <source>
        <dbReference type="RuleBase" id="RU365084"/>
    </source>
</evidence>
<dbReference type="GO" id="GO:0033185">
    <property type="term" value="C:dolichol-phosphate-mannose synthase complex"/>
    <property type="evidence" value="ECO:0007669"/>
    <property type="project" value="TreeGrafter"/>
</dbReference>
<dbReference type="InterPro" id="IPR009914">
    <property type="entry name" value="DPM2"/>
</dbReference>
<evidence type="ECO:0000256" key="8">
    <source>
        <dbReference type="ARBA" id="ARBA00045174"/>
    </source>
</evidence>
<dbReference type="PANTHER" id="PTHR15039">
    <property type="entry name" value="DOLICHOL PHOSPHATE-MANNOSE BIOSYNTHESIS REGULATORY PROTEIN"/>
    <property type="match status" value="1"/>
</dbReference>
<gene>
    <name evidence="11" type="ORF">HOLleu_16902</name>
</gene>
<name>A0A9Q1C6X5_HOLLE</name>
<evidence type="ECO:0000256" key="4">
    <source>
        <dbReference type="ARBA" id="ARBA00022692"/>
    </source>
</evidence>
<keyword evidence="5 10" id="KW-0256">Endoplasmic reticulum</keyword>
<organism evidence="11 12">
    <name type="scientific">Holothuria leucospilota</name>
    <name type="common">Black long sea cucumber</name>
    <name type="synonym">Mertensiothuria leucospilota</name>
    <dbReference type="NCBI Taxonomy" id="206669"/>
    <lineage>
        <taxon>Eukaryota</taxon>
        <taxon>Metazoa</taxon>
        <taxon>Echinodermata</taxon>
        <taxon>Eleutherozoa</taxon>
        <taxon>Echinozoa</taxon>
        <taxon>Holothuroidea</taxon>
        <taxon>Aspidochirotacea</taxon>
        <taxon>Aspidochirotida</taxon>
        <taxon>Holothuriidae</taxon>
        <taxon>Holothuria</taxon>
    </lineage>
</organism>
<evidence type="ECO:0000256" key="2">
    <source>
        <dbReference type="ARBA" id="ARBA00005478"/>
    </source>
</evidence>
<comment type="caution">
    <text evidence="11">The sequence shown here is derived from an EMBL/GenBank/DDBJ whole genome shotgun (WGS) entry which is preliminary data.</text>
</comment>
<dbReference type="GO" id="GO:0005789">
    <property type="term" value="C:endoplasmic reticulum membrane"/>
    <property type="evidence" value="ECO:0007669"/>
    <property type="project" value="UniProtKB-SubCell"/>
</dbReference>
<evidence type="ECO:0000256" key="7">
    <source>
        <dbReference type="ARBA" id="ARBA00023136"/>
    </source>
</evidence>
<reference evidence="11" key="1">
    <citation type="submission" date="2021-10" db="EMBL/GenBank/DDBJ databases">
        <title>Tropical sea cucumber genome reveals ecological adaptation and Cuvierian tubules defense mechanism.</title>
        <authorList>
            <person name="Chen T."/>
        </authorList>
    </citation>
    <scope>NUCLEOTIDE SEQUENCE</scope>
    <source>
        <strain evidence="11">Nanhai2018</strain>
        <tissue evidence="11">Muscle</tissue>
    </source>
</reference>
<keyword evidence="7 10" id="KW-0472">Membrane</keyword>
<evidence type="ECO:0000313" key="11">
    <source>
        <dbReference type="EMBL" id="KAJ8039249.1"/>
    </source>
</evidence>
<comment type="similarity">
    <text evidence="2 10">Belongs to the DPM2 family.</text>
</comment>
<dbReference type="GO" id="GO:0030234">
    <property type="term" value="F:enzyme regulator activity"/>
    <property type="evidence" value="ECO:0007669"/>
    <property type="project" value="UniProtKB-UniRule"/>
</dbReference>
<comment type="pathway">
    <text evidence="10">Protein modification; protein glycosylation.</text>
</comment>
<proteinExistence type="inferred from homology"/>
<comment type="function">
    <text evidence="8">Regulates the biosynthesis of dolichol phosphate-mannose. Regulatory subunit of the dolichol-phosphate mannose (DPM) synthase complex; essential for the ER localization and stable expression of DPM1. Part of the glycosylphosphatidylinositol-N-acetylglucosaminyltransferase (GPI-GnT) complex that catalyzes the transfer of N-acetylglucosamine from UDP-N-acetylglucosamine to phosphatidylinositol and participates in the first step of GPI biosynthesis. May act by regulating the GPI-GNT complex.</text>
</comment>
<evidence type="ECO:0000313" key="12">
    <source>
        <dbReference type="Proteomes" id="UP001152320"/>
    </source>
</evidence>
<dbReference type="Proteomes" id="UP001152320">
    <property type="component" value="Chromosome 7"/>
</dbReference>
<accession>A0A9Q1C6X5</accession>
<keyword evidence="6 10" id="KW-1133">Transmembrane helix</keyword>
<comment type="subunit">
    <text evidence="9">Component of the dolichol-phosphate mannose (DPM) synthase complex composed of DPM1, DPM2 and DPM3; in the complex interacts directly with DPM3. Component of the glycosylphosphatidylinositol-N-acetylglucosaminyltransferase (GPI-GnT) complex composed at least by PIGA, PIGC, PIGH, PIGP, PIGQ, PIGY and DPM2. Interacts with PIGA, PIGC and PIGQ.</text>
</comment>
<evidence type="ECO:0000256" key="5">
    <source>
        <dbReference type="ARBA" id="ARBA00022824"/>
    </source>
</evidence>
<dbReference type="Pfam" id="PF07297">
    <property type="entry name" value="DPM2"/>
    <property type="match status" value="1"/>
</dbReference>
<evidence type="ECO:0000256" key="1">
    <source>
        <dbReference type="ARBA" id="ARBA00004477"/>
    </source>
</evidence>
<evidence type="ECO:0000256" key="9">
    <source>
        <dbReference type="ARBA" id="ARBA00046896"/>
    </source>
</evidence>
<dbReference type="AlphaFoldDB" id="A0A9Q1C6X5"/>
<dbReference type="GO" id="GO:0180047">
    <property type="term" value="P:dolichol phosphate mannose biosynthetic process"/>
    <property type="evidence" value="ECO:0007669"/>
    <property type="project" value="InterPro"/>
</dbReference>